<dbReference type="GO" id="GO:0004386">
    <property type="term" value="F:helicase activity"/>
    <property type="evidence" value="ECO:0007669"/>
    <property type="project" value="UniProtKB-KW"/>
</dbReference>
<dbReference type="GO" id="GO:0005829">
    <property type="term" value="C:cytosol"/>
    <property type="evidence" value="ECO:0007669"/>
    <property type="project" value="TreeGrafter"/>
</dbReference>
<gene>
    <name evidence="3" type="primary">LOC119642603</name>
</gene>
<dbReference type="Pfam" id="PF13087">
    <property type="entry name" value="AAA_12"/>
    <property type="match status" value="1"/>
</dbReference>
<dbReference type="RefSeq" id="XP_037897723.1">
    <property type="nucleotide sequence ID" value="XM_038041795.1"/>
</dbReference>
<evidence type="ECO:0000313" key="2">
    <source>
        <dbReference type="Proteomes" id="UP000092443"/>
    </source>
</evidence>
<protein>
    <submittedName>
        <fullName evidence="3">Probable RNA helicase armi</fullName>
    </submittedName>
</protein>
<proteinExistence type="predicted"/>
<keyword evidence="3" id="KW-0347">Helicase</keyword>
<dbReference type="PANTHER" id="PTHR10887">
    <property type="entry name" value="DNA2/NAM7 HELICASE FAMILY"/>
    <property type="match status" value="1"/>
</dbReference>
<dbReference type="InterPro" id="IPR027417">
    <property type="entry name" value="P-loop_NTPase"/>
</dbReference>
<organism evidence="2 3">
    <name type="scientific">Glossina fuscipes</name>
    <dbReference type="NCBI Taxonomy" id="7396"/>
    <lineage>
        <taxon>Eukaryota</taxon>
        <taxon>Metazoa</taxon>
        <taxon>Ecdysozoa</taxon>
        <taxon>Arthropoda</taxon>
        <taxon>Hexapoda</taxon>
        <taxon>Insecta</taxon>
        <taxon>Pterygota</taxon>
        <taxon>Neoptera</taxon>
        <taxon>Endopterygota</taxon>
        <taxon>Diptera</taxon>
        <taxon>Brachycera</taxon>
        <taxon>Muscomorpha</taxon>
        <taxon>Hippoboscoidea</taxon>
        <taxon>Glossinidae</taxon>
        <taxon>Glossina</taxon>
    </lineage>
</organism>
<dbReference type="GeneID" id="119642603"/>
<keyword evidence="3" id="KW-0547">Nucleotide-binding</keyword>
<dbReference type="InterPro" id="IPR045055">
    <property type="entry name" value="DNA2/NAM7-like"/>
</dbReference>
<dbReference type="InterPro" id="IPR041679">
    <property type="entry name" value="DNA2/NAM7-like_C"/>
</dbReference>
<dbReference type="GO" id="GO:0035194">
    <property type="term" value="P:regulatory ncRNA-mediated post-transcriptional gene silencing"/>
    <property type="evidence" value="ECO:0007669"/>
    <property type="project" value="TreeGrafter"/>
</dbReference>
<keyword evidence="3" id="KW-0067">ATP-binding</keyword>
<dbReference type="AlphaFoldDB" id="A0A9C6DZQ1"/>
<feature type="domain" description="DNA2/NAM7 helicase-like C-terminal" evidence="1">
    <location>
        <begin position="26"/>
        <end position="140"/>
    </location>
</feature>
<keyword evidence="2" id="KW-1185">Reference proteome</keyword>
<dbReference type="CDD" id="cd18808">
    <property type="entry name" value="SF1_C_Upf1"/>
    <property type="match status" value="1"/>
</dbReference>
<name>A0A9C6DZQ1_9MUSC</name>
<dbReference type="PANTHER" id="PTHR10887:SF419">
    <property type="entry name" value="RNA HELICASE MOV10L1"/>
    <property type="match status" value="1"/>
</dbReference>
<reference evidence="3" key="1">
    <citation type="submission" date="2025-08" db="UniProtKB">
        <authorList>
            <consortium name="RefSeq"/>
        </authorList>
    </citation>
    <scope>IDENTIFICATION</scope>
    <source>
        <tissue evidence="3">Whole body pupa</tissue>
    </source>
</reference>
<evidence type="ECO:0000259" key="1">
    <source>
        <dbReference type="Pfam" id="PF13087"/>
    </source>
</evidence>
<dbReference type="SUPFAM" id="SSF52540">
    <property type="entry name" value="P-loop containing nucleoside triphosphate hydrolases"/>
    <property type="match status" value="1"/>
</dbReference>
<accession>A0A9C6DZQ1</accession>
<keyword evidence="3" id="KW-0378">Hydrolase</keyword>
<sequence>MIREENSRQAKMLKQLDDILPQSPNRPKTHGIFFCGISSENMQEKDSLSWYFHYEAKKYFVTYISFLKVFLMAVKLHRNNIKPESIGIISPYMKQVKHLCDLFVDADVAMPKIGSVEKFQGQERDIILISTVRSSKEHICTDVPHDALYFINAAISRPCCNILQPLFPFGFSLAHDYEVLRQ</sequence>
<dbReference type="Gene3D" id="3.40.50.300">
    <property type="entry name" value="P-loop containing nucleotide triphosphate hydrolases"/>
    <property type="match status" value="1"/>
</dbReference>
<dbReference type="Proteomes" id="UP000092443">
    <property type="component" value="Unplaced"/>
</dbReference>
<evidence type="ECO:0000313" key="3">
    <source>
        <dbReference type="RefSeq" id="XP_037897723.1"/>
    </source>
</evidence>
<dbReference type="KEGG" id="gfs:119642603"/>
<dbReference type="GO" id="GO:0043186">
    <property type="term" value="C:P granule"/>
    <property type="evidence" value="ECO:0007669"/>
    <property type="project" value="TreeGrafter"/>
</dbReference>
<dbReference type="InterPro" id="IPR047187">
    <property type="entry name" value="SF1_C_Upf1"/>
</dbReference>